<dbReference type="InterPro" id="IPR007492">
    <property type="entry name" value="LytTR_DNA-bd_dom"/>
</dbReference>
<evidence type="ECO:0000313" key="4">
    <source>
        <dbReference type="Proteomes" id="UP000248536"/>
    </source>
</evidence>
<feature type="transmembrane region" description="Helical" evidence="1">
    <location>
        <begin position="74"/>
        <end position="94"/>
    </location>
</feature>
<feature type="transmembrane region" description="Helical" evidence="1">
    <location>
        <begin position="36"/>
        <end position="62"/>
    </location>
</feature>
<dbReference type="Proteomes" id="UP000248536">
    <property type="component" value="Chromosome"/>
</dbReference>
<feature type="transmembrane region" description="Helical" evidence="1">
    <location>
        <begin position="109"/>
        <end position="131"/>
    </location>
</feature>
<dbReference type="SMART" id="SM00850">
    <property type="entry name" value="LytTR"/>
    <property type="match status" value="1"/>
</dbReference>
<evidence type="ECO:0000256" key="1">
    <source>
        <dbReference type="SAM" id="Phobius"/>
    </source>
</evidence>
<sequence>MKTLSVNQKYKVSLAILTTSFMVLLIFQPFDIKHGFTFTGIVRVLTYSIMTSIVYLSFDLWAAPILKKRKWNPFYVTLWYSIVFICISISIFFIKNLWLKFTVYTLNDYWTVLGKVSLITFALISIFILIYRLNLFKDKPSQIKLKSADTNPKYLQVQRNQILALSQEKNYTTIFYLSDNKFKKILLRGSLSHFQTQLSREMVRINRSYIINLDYVINLNLNAQGGVIKMKYFDGHLKLSKKFVKNIDEIVK</sequence>
<dbReference type="Gene3D" id="2.40.50.1020">
    <property type="entry name" value="LytTr DNA-binding domain"/>
    <property type="match status" value="1"/>
</dbReference>
<feature type="domain" description="HTH LytTR-type" evidence="2">
    <location>
        <begin position="183"/>
        <end position="252"/>
    </location>
</feature>
<dbReference type="GO" id="GO:0003677">
    <property type="term" value="F:DNA binding"/>
    <property type="evidence" value="ECO:0007669"/>
    <property type="project" value="InterPro"/>
</dbReference>
<evidence type="ECO:0000313" key="3">
    <source>
        <dbReference type="EMBL" id="AWX44241.1"/>
    </source>
</evidence>
<gene>
    <name evidence="3" type="ORF">HME9304_01241</name>
</gene>
<dbReference type="KEGG" id="spon:HME9304_01241"/>
<accession>A0A2Z4LQS4</accession>
<organism evidence="3 4">
    <name type="scientific">Flagellimonas maritima</name>
    <dbReference type="NCBI Taxonomy" id="1383885"/>
    <lineage>
        <taxon>Bacteria</taxon>
        <taxon>Pseudomonadati</taxon>
        <taxon>Bacteroidota</taxon>
        <taxon>Flavobacteriia</taxon>
        <taxon>Flavobacteriales</taxon>
        <taxon>Flavobacteriaceae</taxon>
        <taxon>Flagellimonas</taxon>
    </lineage>
</organism>
<keyword evidence="4" id="KW-1185">Reference proteome</keyword>
<evidence type="ECO:0000259" key="2">
    <source>
        <dbReference type="PROSITE" id="PS50930"/>
    </source>
</evidence>
<dbReference type="AlphaFoldDB" id="A0A2Z4LQS4"/>
<reference evidence="3 4" key="1">
    <citation type="submission" date="2018-06" db="EMBL/GenBank/DDBJ databases">
        <title>Spongiibacterium sp. HME9304 Genome sequencing and assembly.</title>
        <authorList>
            <person name="Kang H."/>
            <person name="Kim H."/>
            <person name="Joh K."/>
        </authorList>
    </citation>
    <scope>NUCLEOTIDE SEQUENCE [LARGE SCALE GENOMIC DNA]</scope>
    <source>
        <strain evidence="3 4">HME9304</strain>
    </source>
</reference>
<dbReference type="EMBL" id="CP030104">
    <property type="protein sequence ID" value="AWX44241.1"/>
    <property type="molecule type" value="Genomic_DNA"/>
</dbReference>
<protein>
    <recommendedName>
        <fullName evidence="2">HTH LytTR-type domain-containing protein</fullName>
    </recommendedName>
</protein>
<keyword evidence="1" id="KW-1133">Transmembrane helix</keyword>
<feature type="transmembrane region" description="Helical" evidence="1">
    <location>
        <begin position="12"/>
        <end position="30"/>
    </location>
</feature>
<dbReference type="PROSITE" id="PS50930">
    <property type="entry name" value="HTH_LYTTR"/>
    <property type="match status" value="1"/>
</dbReference>
<name>A0A2Z4LQS4_9FLAO</name>
<proteinExistence type="predicted"/>
<keyword evidence="1" id="KW-0812">Transmembrane</keyword>
<keyword evidence="1" id="KW-0472">Membrane</keyword>
<dbReference type="Pfam" id="PF04397">
    <property type="entry name" value="LytTR"/>
    <property type="match status" value="1"/>
</dbReference>